<sequence>MRALSLGTIAKYGREFALAYSDGSSTGGTGNGGYGKFLRRAMQSTEDQAPAFTSEARAATNSPKSKAKSPNFTGPLFFNIDILCRYNTMDMRKIFTKLPCIFLTLFPLVAGDVYLHNPRGSNNRLDERSRNRANANSSIYFVSCLVTLCSYEVLEFYKVIPSEAPEFAICLVLCFVSQAFSTTIISLILVWEIQCIHLIPILISMYRG</sequence>
<gene>
    <name evidence="2" type="ORF">PoB_007089900</name>
</gene>
<keyword evidence="1" id="KW-0472">Membrane</keyword>
<name>A0AAV4DJM2_9GAST</name>
<comment type="caution">
    <text evidence="2">The sequence shown here is derived from an EMBL/GenBank/DDBJ whole genome shotgun (WGS) entry which is preliminary data.</text>
</comment>
<organism evidence="2 3">
    <name type="scientific">Plakobranchus ocellatus</name>
    <dbReference type="NCBI Taxonomy" id="259542"/>
    <lineage>
        <taxon>Eukaryota</taxon>
        <taxon>Metazoa</taxon>
        <taxon>Spiralia</taxon>
        <taxon>Lophotrochozoa</taxon>
        <taxon>Mollusca</taxon>
        <taxon>Gastropoda</taxon>
        <taxon>Heterobranchia</taxon>
        <taxon>Euthyneura</taxon>
        <taxon>Panpulmonata</taxon>
        <taxon>Sacoglossa</taxon>
        <taxon>Placobranchoidea</taxon>
        <taxon>Plakobranchidae</taxon>
        <taxon>Plakobranchus</taxon>
    </lineage>
</organism>
<evidence type="ECO:0000313" key="2">
    <source>
        <dbReference type="EMBL" id="GFO44394.1"/>
    </source>
</evidence>
<proteinExistence type="predicted"/>
<dbReference type="EMBL" id="BLXT01007956">
    <property type="protein sequence ID" value="GFO44394.1"/>
    <property type="molecule type" value="Genomic_DNA"/>
</dbReference>
<feature type="transmembrane region" description="Helical" evidence="1">
    <location>
        <begin position="94"/>
        <end position="115"/>
    </location>
</feature>
<evidence type="ECO:0000256" key="1">
    <source>
        <dbReference type="SAM" id="Phobius"/>
    </source>
</evidence>
<evidence type="ECO:0000313" key="3">
    <source>
        <dbReference type="Proteomes" id="UP000735302"/>
    </source>
</evidence>
<protein>
    <submittedName>
        <fullName evidence="2">Protein dd3-3-like</fullName>
    </submittedName>
</protein>
<feature type="transmembrane region" description="Helical" evidence="1">
    <location>
        <begin position="166"/>
        <end position="191"/>
    </location>
</feature>
<feature type="transmembrane region" description="Helical" evidence="1">
    <location>
        <begin position="135"/>
        <end position="154"/>
    </location>
</feature>
<keyword evidence="3" id="KW-1185">Reference proteome</keyword>
<reference evidence="2 3" key="1">
    <citation type="journal article" date="2021" name="Elife">
        <title>Chloroplast acquisition without the gene transfer in kleptoplastic sea slugs, Plakobranchus ocellatus.</title>
        <authorList>
            <person name="Maeda T."/>
            <person name="Takahashi S."/>
            <person name="Yoshida T."/>
            <person name="Shimamura S."/>
            <person name="Takaki Y."/>
            <person name="Nagai Y."/>
            <person name="Toyoda A."/>
            <person name="Suzuki Y."/>
            <person name="Arimoto A."/>
            <person name="Ishii H."/>
            <person name="Satoh N."/>
            <person name="Nishiyama T."/>
            <person name="Hasebe M."/>
            <person name="Maruyama T."/>
            <person name="Minagawa J."/>
            <person name="Obokata J."/>
            <person name="Shigenobu S."/>
        </authorList>
    </citation>
    <scope>NUCLEOTIDE SEQUENCE [LARGE SCALE GENOMIC DNA]</scope>
</reference>
<accession>A0AAV4DJM2</accession>
<dbReference type="Proteomes" id="UP000735302">
    <property type="component" value="Unassembled WGS sequence"/>
</dbReference>
<keyword evidence="1" id="KW-0812">Transmembrane</keyword>
<keyword evidence="1" id="KW-1133">Transmembrane helix</keyword>
<dbReference type="AlphaFoldDB" id="A0AAV4DJM2"/>